<dbReference type="OrthoDB" id="10541352at2759"/>
<organism evidence="1 2">
    <name type="scientific">Pestalotiopsis fici (strain W106-1 / CGMCC3.15140)</name>
    <dbReference type="NCBI Taxonomy" id="1229662"/>
    <lineage>
        <taxon>Eukaryota</taxon>
        <taxon>Fungi</taxon>
        <taxon>Dikarya</taxon>
        <taxon>Ascomycota</taxon>
        <taxon>Pezizomycotina</taxon>
        <taxon>Sordariomycetes</taxon>
        <taxon>Xylariomycetidae</taxon>
        <taxon>Amphisphaeriales</taxon>
        <taxon>Sporocadaceae</taxon>
        <taxon>Pestalotiopsis</taxon>
    </lineage>
</organism>
<proteinExistence type="predicted"/>
<dbReference type="HOGENOM" id="CLU_2292649_0_0_1"/>
<dbReference type="KEGG" id="pfy:PFICI_03598"/>
<keyword evidence="2" id="KW-1185">Reference proteome</keyword>
<evidence type="ECO:0000313" key="1">
    <source>
        <dbReference type="EMBL" id="ETS85573.1"/>
    </source>
</evidence>
<dbReference type="Proteomes" id="UP000030651">
    <property type="component" value="Unassembled WGS sequence"/>
</dbReference>
<gene>
    <name evidence="1" type="ORF">PFICI_03598</name>
</gene>
<dbReference type="RefSeq" id="XP_007830370.1">
    <property type="nucleotide sequence ID" value="XM_007832179.1"/>
</dbReference>
<accession>W3XHL6</accession>
<dbReference type="EMBL" id="KI912110">
    <property type="protein sequence ID" value="ETS85573.1"/>
    <property type="molecule type" value="Genomic_DNA"/>
</dbReference>
<sequence length="101" mass="11342">MTKSATEAFTGKTESQVVSLLNSMAKDITEALEGILGGENKTLAKIRNDIPEIEEYAELVSAGGCDGDKLFEHRDEDTRTKWVEQYDERVQNAEKLEIDFE</sequence>
<dbReference type="AlphaFoldDB" id="W3XHL6"/>
<reference evidence="2" key="1">
    <citation type="journal article" date="2015" name="BMC Genomics">
        <title>Genomic and transcriptomic analysis of the endophytic fungus Pestalotiopsis fici reveals its lifestyle and high potential for synthesis of natural products.</title>
        <authorList>
            <person name="Wang X."/>
            <person name="Zhang X."/>
            <person name="Liu L."/>
            <person name="Xiang M."/>
            <person name="Wang W."/>
            <person name="Sun X."/>
            <person name="Che Y."/>
            <person name="Guo L."/>
            <person name="Liu G."/>
            <person name="Guo L."/>
            <person name="Wang C."/>
            <person name="Yin W.B."/>
            <person name="Stadler M."/>
            <person name="Zhang X."/>
            <person name="Liu X."/>
        </authorList>
    </citation>
    <scope>NUCLEOTIDE SEQUENCE [LARGE SCALE GENOMIC DNA]</scope>
    <source>
        <strain evidence="2">W106-1 / CGMCC3.15140</strain>
    </source>
</reference>
<dbReference type="GeneID" id="19268611"/>
<dbReference type="InParanoid" id="W3XHL6"/>
<evidence type="ECO:0000313" key="2">
    <source>
        <dbReference type="Proteomes" id="UP000030651"/>
    </source>
</evidence>
<protein>
    <submittedName>
        <fullName evidence="1">Uncharacterized protein</fullName>
    </submittedName>
</protein>
<name>W3XHL6_PESFW</name>